<evidence type="ECO:0000313" key="5">
    <source>
        <dbReference type="EMBL" id="PRY79344.1"/>
    </source>
</evidence>
<dbReference type="RefSeq" id="WP_106195185.1">
    <property type="nucleotide sequence ID" value="NZ_PVTO01000023.1"/>
</dbReference>
<keyword evidence="6" id="KW-1185">Reference proteome</keyword>
<dbReference type="Pfam" id="PF07687">
    <property type="entry name" value="M20_dimer"/>
    <property type="match status" value="1"/>
</dbReference>
<sequence length="395" mass="43762">MAYEEWTKELKDNYLETVAWRRHLHAHPEPSFEEVETARFVREKLESFGLDDIRTDVGNGYGIVGKINGKYPGPTIALRADFDALRVTEEVNLSFKSKNEGIMHACGHDGHTAALLSVAKVMARHKDELHGNIVLLHQHAEEVLPGGAKSMVEDGALEGVDYVFGIHLGATQPLNKVFYNVKFGSANSDSFLMKIQGKGGHGAAPHDTHDALTVGTQIVTNLQQIVSRMTDPVKPAVLTFAGFQSGGEAYNIIADSTEIKGTVRTLHEEVQHKVERKLREMSEHIAAAYDSTIELNYTKGYPAIENTPEVVEKVKQSFLSVFPENEVGEVKESMGGEDFAYFLKEKPGAFLRVGAQPPEKEDAYPHHHPKFEIDERALLRSGEVFLAIISTYLKG</sequence>
<organism evidence="5 6">
    <name type="scientific">Alkalibacterium olivapovliticus</name>
    <dbReference type="NCBI Taxonomy" id="99907"/>
    <lineage>
        <taxon>Bacteria</taxon>
        <taxon>Bacillati</taxon>
        <taxon>Bacillota</taxon>
        <taxon>Bacilli</taxon>
        <taxon>Lactobacillales</taxon>
        <taxon>Carnobacteriaceae</taxon>
        <taxon>Alkalibacterium</taxon>
    </lineage>
</organism>
<dbReference type="NCBIfam" id="TIGR01891">
    <property type="entry name" value="amidohydrolases"/>
    <property type="match status" value="1"/>
</dbReference>
<keyword evidence="3" id="KW-0479">Metal-binding</keyword>
<dbReference type="FunFam" id="3.30.70.360:FF:000014">
    <property type="entry name" value="N-acyl-L-amino acid amidohydrolase"/>
    <property type="match status" value="1"/>
</dbReference>
<dbReference type="SUPFAM" id="SSF55031">
    <property type="entry name" value="Bacterial exopeptidase dimerisation domain"/>
    <property type="match status" value="1"/>
</dbReference>
<dbReference type="PANTHER" id="PTHR11014">
    <property type="entry name" value="PEPTIDASE M20 FAMILY MEMBER"/>
    <property type="match status" value="1"/>
</dbReference>
<feature type="binding site" evidence="3">
    <location>
        <position position="142"/>
    </location>
    <ligand>
        <name>Mn(2+)</name>
        <dbReference type="ChEBI" id="CHEBI:29035"/>
        <label>2</label>
    </ligand>
</feature>
<dbReference type="AlphaFoldDB" id="A0A2T0W2A0"/>
<feature type="binding site" evidence="3">
    <location>
        <position position="108"/>
    </location>
    <ligand>
        <name>Mn(2+)</name>
        <dbReference type="ChEBI" id="CHEBI:29035"/>
        <label>2</label>
    </ligand>
</feature>
<comment type="similarity">
    <text evidence="1">Belongs to the peptidase M20 family.</text>
</comment>
<dbReference type="Proteomes" id="UP000238205">
    <property type="component" value="Unassembled WGS sequence"/>
</dbReference>
<dbReference type="PIRSF" id="PIRSF005962">
    <property type="entry name" value="Pept_M20D_amidohydro"/>
    <property type="match status" value="1"/>
</dbReference>
<dbReference type="GO" id="GO:0016787">
    <property type="term" value="F:hydrolase activity"/>
    <property type="evidence" value="ECO:0007669"/>
    <property type="project" value="UniProtKB-KW"/>
</dbReference>
<dbReference type="Gene3D" id="3.30.70.360">
    <property type="match status" value="1"/>
</dbReference>
<comment type="cofactor">
    <cofactor evidence="3">
        <name>Mn(2+)</name>
        <dbReference type="ChEBI" id="CHEBI:29035"/>
    </cofactor>
    <text evidence="3">The Mn(2+) ion enhances activity.</text>
</comment>
<accession>A0A2T0W2A0</accession>
<dbReference type="GO" id="GO:0046872">
    <property type="term" value="F:metal ion binding"/>
    <property type="evidence" value="ECO:0007669"/>
    <property type="project" value="UniProtKB-KW"/>
</dbReference>
<feature type="domain" description="Peptidase M20 dimerisation" evidence="4">
    <location>
        <begin position="186"/>
        <end position="289"/>
    </location>
</feature>
<dbReference type="OrthoDB" id="9776731at2"/>
<evidence type="ECO:0000313" key="6">
    <source>
        <dbReference type="Proteomes" id="UP000238205"/>
    </source>
</evidence>
<dbReference type="Pfam" id="PF01546">
    <property type="entry name" value="Peptidase_M20"/>
    <property type="match status" value="1"/>
</dbReference>
<keyword evidence="2 5" id="KW-0378">Hydrolase</keyword>
<evidence type="ECO:0000259" key="4">
    <source>
        <dbReference type="Pfam" id="PF07687"/>
    </source>
</evidence>
<keyword evidence="3" id="KW-0464">Manganese</keyword>
<feature type="binding site" evidence="3">
    <location>
        <position position="367"/>
    </location>
    <ligand>
        <name>Mn(2+)</name>
        <dbReference type="ChEBI" id="CHEBI:29035"/>
        <label>2</label>
    </ligand>
</feature>
<dbReference type="InterPro" id="IPR017439">
    <property type="entry name" value="Amidohydrolase"/>
</dbReference>
<evidence type="ECO:0000256" key="1">
    <source>
        <dbReference type="ARBA" id="ARBA00006153"/>
    </source>
</evidence>
<dbReference type="InterPro" id="IPR002933">
    <property type="entry name" value="Peptidase_M20"/>
</dbReference>
<proteinExistence type="inferred from homology"/>
<gene>
    <name evidence="5" type="ORF">CLV38_12326</name>
</gene>
<evidence type="ECO:0000256" key="2">
    <source>
        <dbReference type="ARBA" id="ARBA00022801"/>
    </source>
</evidence>
<dbReference type="InterPro" id="IPR011650">
    <property type="entry name" value="Peptidase_M20_dimer"/>
</dbReference>
<dbReference type="EMBL" id="PVTO01000023">
    <property type="protein sequence ID" value="PRY79344.1"/>
    <property type="molecule type" value="Genomic_DNA"/>
</dbReference>
<dbReference type="SUPFAM" id="SSF53187">
    <property type="entry name" value="Zn-dependent exopeptidases"/>
    <property type="match status" value="1"/>
</dbReference>
<evidence type="ECO:0000256" key="3">
    <source>
        <dbReference type="PIRSR" id="PIRSR005962-1"/>
    </source>
</evidence>
<dbReference type="Gene3D" id="3.40.630.10">
    <property type="entry name" value="Zn peptidases"/>
    <property type="match status" value="1"/>
</dbReference>
<feature type="binding site" evidence="3">
    <location>
        <position position="167"/>
    </location>
    <ligand>
        <name>Mn(2+)</name>
        <dbReference type="ChEBI" id="CHEBI:29035"/>
        <label>2</label>
    </ligand>
</feature>
<dbReference type="PANTHER" id="PTHR11014:SF63">
    <property type="entry name" value="METALLOPEPTIDASE, PUTATIVE (AFU_ORTHOLOGUE AFUA_6G09600)-RELATED"/>
    <property type="match status" value="1"/>
</dbReference>
<protein>
    <submittedName>
        <fullName evidence="5">Amidohydrolase</fullName>
    </submittedName>
</protein>
<dbReference type="InterPro" id="IPR036264">
    <property type="entry name" value="Bact_exopeptidase_dim_dom"/>
</dbReference>
<name>A0A2T0W2A0_9LACT</name>
<feature type="binding site" evidence="3">
    <location>
        <position position="106"/>
    </location>
    <ligand>
        <name>Mn(2+)</name>
        <dbReference type="ChEBI" id="CHEBI:29035"/>
        <label>2</label>
    </ligand>
</feature>
<comment type="caution">
    <text evidence="5">The sequence shown here is derived from an EMBL/GenBank/DDBJ whole genome shotgun (WGS) entry which is preliminary data.</text>
</comment>
<reference evidence="5 6" key="1">
    <citation type="submission" date="2018-03" db="EMBL/GenBank/DDBJ databases">
        <title>Genomic Encyclopedia of Archaeal and Bacterial Type Strains, Phase II (KMG-II): from individual species to whole genera.</title>
        <authorList>
            <person name="Goeker M."/>
        </authorList>
    </citation>
    <scope>NUCLEOTIDE SEQUENCE [LARGE SCALE GENOMIC DNA]</scope>
    <source>
        <strain evidence="5 6">DSM 13175</strain>
    </source>
</reference>